<accession>A0ABR7BGV1</accession>
<keyword evidence="2" id="KW-1185">Reference proteome</keyword>
<evidence type="ECO:0000313" key="2">
    <source>
        <dbReference type="Proteomes" id="UP000660131"/>
    </source>
</evidence>
<protein>
    <submittedName>
        <fullName evidence="1">Uncharacterized protein</fullName>
    </submittedName>
</protein>
<proteinExistence type="predicted"/>
<name>A0ABR7BGV1_9PSED</name>
<comment type="caution">
    <text evidence="1">The sequence shown here is derived from an EMBL/GenBank/DDBJ whole genome shotgun (WGS) entry which is preliminary data.</text>
</comment>
<dbReference type="EMBL" id="JACONV010000011">
    <property type="protein sequence ID" value="MBC3956407.1"/>
    <property type="molecule type" value="Genomic_DNA"/>
</dbReference>
<evidence type="ECO:0000313" key="1">
    <source>
        <dbReference type="EMBL" id="MBC3956407.1"/>
    </source>
</evidence>
<reference evidence="1 2" key="1">
    <citation type="submission" date="2020-08" db="EMBL/GenBank/DDBJ databases">
        <title>Putative novel bacterial strains isolated from necrotic wheat leaf tissues caused by Xanthomonas translucens.</title>
        <authorList>
            <person name="Tambong J.T."/>
        </authorList>
    </citation>
    <scope>NUCLEOTIDE SEQUENCE [LARGE SCALE GENOMIC DNA]</scope>
    <source>
        <strain evidence="1 2">DOAB 1067</strain>
    </source>
</reference>
<gene>
    <name evidence="1" type="ORF">H8S56_15455</name>
</gene>
<organism evidence="1 2">
    <name type="scientific">Pseudomonas triticifolii</name>
    <dbReference type="NCBI Taxonomy" id="2762592"/>
    <lineage>
        <taxon>Bacteria</taxon>
        <taxon>Pseudomonadati</taxon>
        <taxon>Pseudomonadota</taxon>
        <taxon>Gammaproteobacteria</taxon>
        <taxon>Pseudomonadales</taxon>
        <taxon>Pseudomonadaceae</taxon>
        <taxon>Pseudomonas</taxon>
    </lineage>
</organism>
<dbReference type="RefSeq" id="WP_187519119.1">
    <property type="nucleotide sequence ID" value="NZ_JACONV010000011.1"/>
</dbReference>
<sequence length="76" mass="8175">MAMAVGAFAVGTGEFAIKGLIVAADAALTQLPTFRCPKRLLSKVLALYEKSASEDQTEQTGLMANLFTRVKQVTRQ</sequence>
<dbReference type="Proteomes" id="UP000660131">
    <property type="component" value="Unassembled WGS sequence"/>
</dbReference>